<protein>
    <recommendedName>
        <fullName evidence="11">Protein Wnt</fullName>
    </recommendedName>
</protein>
<dbReference type="InterPro" id="IPR043158">
    <property type="entry name" value="Wnt_C"/>
</dbReference>
<dbReference type="PANTHER" id="PTHR12027">
    <property type="entry name" value="WNT RELATED"/>
    <property type="match status" value="1"/>
</dbReference>
<evidence type="ECO:0000256" key="5">
    <source>
        <dbReference type="ARBA" id="ARBA00022530"/>
    </source>
</evidence>
<evidence type="ECO:0000256" key="7">
    <source>
        <dbReference type="ARBA" id="ARBA00022729"/>
    </source>
</evidence>
<keyword evidence="4" id="KW-0964">Secreted</keyword>
<dbReference type="InterPro" id="IPR018161">
    <property type="entry name" value="Wnt_CS"/>
</dbReference>
<comment type="function">
    <text evidence="11">Ligand for members of the frizzled family of seven transmembrane receptors.</text>
</comment>
<dbReference type="GO" id="GO:0060070">
    <property type="term" value="P:canonical Wnt signaling pathway"/>
    <property type="evidence" value="ECO:0007669"/>
    <property type="project" value="TreeGrafter"/>
</dbReference>
<dbReference type="Pfam" id="PF00110">
    <property type="entry name" value="wnt"/>
    <property type="match status" value="1"/>
</dbReference>
<evidence type="ECO:0000313" key="13">
    <source>
        <dbReference type="Proteomes" id="UP000291020"/>
    </source>
</evidence>
<evidence type="ECO:0000313" key="12">
    <source>
        <dbReference type="Ensembl" id="ENSGAGP00000029732.1"/>
    </source>
</evidence>
<keyword evidence="5" id="KW-0272">Extracellular matrix</keyword>
<dbReference type="GO" id="GO:0005615">
    <property type="term" value="C:extracellular space"/>
    <property type="evidence" value="ECO:0007669"/>
    <property type="project" value="TreeGrafter"/>
</dbReference>
<dbReference type="FunFam" id="3.30.2460.20:FF:000001">
    <property type="entry name" value="Wnt homolog"/>
    <property type="match status" value="1"/>
</dbReference>
<proteinExistence type="inferred from homology"/>
<name>A0A452IP28_9SAUR</name>
<evidence type="ECO:0000256" key="4">
    <source>
        <dbReference type="ARBA" id="ARBA00022525"/>
    </source>
</evidence>
<evidence type="ECO:0000256" key="11">
    <source>
        <dbReference type="RuleBase" id="RU003500"/>
    </source>
</evidence>
<evidence type="ECO:0000256" key="1">
    <source>
        <dbReference type="ARBA" id="ARBA00004498"/>
    </source>
</evidence>
<keyword evidence="8" id="KW-1015">Disulfide bond</keyword>
<dbReference type="AlphaFoldDB" id="A0A452IP28"/>
<sequence>MKPLESKASCVSLEWNCCRGRKARGSDVDSARIGTEEEERTTGIRPSDPTACICLSLIQPSLRGTLQDSSACEGLKGLAEEQVRICQRQVEAMDSVKHGAELAIEECQHQFHNRRWNCSTLQGLQVFGKVAIQGTRESAFIHAISSAGVAFAVTQACSRGDSLPASWTLSLSFPGFQWSGCSDNLSYGIAFSQAFVDNPERSRGVSSSRALMNLHNNEAGRKVKLVECKCHGVSGSCEVRTCWKAMPPFRKVGNVLKEKFEGATEVHPKRVGSRKLLVPKSSRFKPYTAHDLVYLVASPDFCDRDPHSGVFGTSGRQCNRTSHAMDGCELLCCGRGFRTAQAERVERCSCKFHWCCSVKCKQCHHLVEVHTCR</sequence>
<dbReference type="GO" id="GO:0030182">
    <property type="term" value="P:neuron differentiation"/>
    <property type="evidence" value="ECO:0007669"/>
    <property type="project" value="TreeGrafter"/>
</dbReference>
<organism evidence="12 13">
    <name type="scientific">Gopherus agassizii</name>
    <name type="common">Agassiz's desert tortoise</name>
    <dbReference type="NCBI Taxonomy" id="38772"/>
    <lineage>
        <taxon>Eukaryota</taxon>
        <taxon>Metazoa</taxon>
        <taxon>Chordata</taxon>
        <taxon>Craniata</taxon>
        <taxon>Vertebrata</taxon>
        <taxon>Euteleostomi</taxon>
        <taxon>Archelosauria</taxon>
        <taxon>Testudinata</taxon>
        <taxon>Testudines</taxon>
        <taxon>Cryptodira</taxon>
        <taxon>Durocryptodira</taxon>
        <taxon>Testudinoidea</taxon>
        <taxon>Testudinidae</taxon>
        <taxon>Gopherus</taxon>
    </lineage>
</organism>
<dbReference type="PROSITE" id="PS00246">
    <property type="entry name" value="WNT1"/>
    <property type="match status" value="1"/>
</dbReference>
<dbReference type="GO" id="GO:0045165">
    <property type="term" value="P:cell fate commitment"/>
    <property type="evidence" value="ECO:0007669"/>
    <property type="project" value="TreeGrafter"/>
</dbReference>
<keyword evidence="10" id="KW-0449">Lipoprotein</keyword>
<keyword evidence="7" id="KW-0732">Signal</keyword>
<evidence type="ECO:0000256" key="2">
    <source>
        <dbReference type="ARBA" id="ARBA00005683"/>
    </source>
</evidence>
<dbReference type="SMART" id="SM00097">
    <property type="entry name" value="WNT1"/>
    <property type="match status" value="1"/>
</dbReference>
<evidence type="ECO:0000256" key="10">
    <source>
        <dbReference type="ARBA" id="ARBA00023288"/>
    </source>
</evidence>
<dbReference type="Proteomes" id="UP000291020">
    <property type="component" value="Unassembled WGS sequence"/>
</dbReference>
<dbReference type="Gene3D" id="3.30.2460.20">
    <property type="match status" value="1"/>
</dbReference>
<dbReference type="InterPro" id="IPR009142">
    <property type="entry name" value="Wnt4"/>
</dbReference>
<dbReference type="PANTHER" id="PTHR12027:SF104">
    <property type="entry name" value="PROTEIN WNT"/>
    <property type="match status" value="1"/>
</dbReference>
<accession>A0A452IP28</accession>
<comment type="subcellular location">
    <subcellularLocation>
        <location evidence="1 11">Secreted</location>
        <location evidence="1 11">Extracellular space</location>
        <location evidence="1 11">Extracellular matrix</location>
    </subcellularLocation>
</comment>
<evidence type="ECO:0000256" key="6">
    <source>
        <dbReference type="ARBA" id="ARBA00022687"/>
    </source>
</evidence>
<dbReference type="Ensembl" id="ENSGAGT00000033759.1">
    <property type="protein sequence ID" value="ENSGAGP00000029732.1"/>
    <property type="gene ID" value="ENSGAGG00000021458.1"/>
</dbReference>
<dbReference type="InterPro" id="IPR005817">
    <property type="entry name" value="Wnt"/>
</dbReference>
<comment type="similarity">
    <text evidence="2 11">Belongs to the Wnt family.</text>
</comment>
<evidence type="ECO:0000256" key="8">
    <source>
        <dbReference type="ARBA" id="ARBA00023157"/>
    </source>
</evidence>
<dbReference type="PRINTS" id="PR01844">
    <property type="entry name" value="WNT4PROTEIN"/>
</dbReference>
<dbReference type="PRINTS" id="PR01349">
    <property type="entry name" value="WNTPROTEIN"/>
</dbReference>
<reference evidence="13" key="1">
    <citation type="journal article" date="2017" name="PLoS ONE">
        <title>The Agassiz's desert tortoise genome provides a resource for the conservation of a threatened species.</title>
        <authorList>
            <person name="Tollis M."/>
            <person name="DeNardo D.F."/>
            <person name="Cornelius J.A."/>
            <person name="Dolby G.A."/>
            <person name="Edwards T."/>
            <person name="Henen B.T."/>
            <person name="Karl A.E."/>
            <person name="Murphy R.W."/>
            <person name="Kusumi K."/>
        </authorList>
    </citation>
    <scope>NUCLEOTIDE SEQUENCE [LARGE SCALE GENOMIC DNA]</scope>
</reference>
<reference evidence="12" key="3">
    <citation type="submission" date="2025-09" db="UniProtKB">
        <authorList>
            <consortium name="Ensembl"/>
        </authorList>
    </citation>
    <scope>IDENTIFICATION</scope>
</reference>
<evidence type="ECO:0000256" key="9">
    <source>
        <dbReference type="ARBA" id="ARBA00023180"/>
    </source>
</evidence>
<keyword evidence="13" id="KW-1185">Reference proteome</keyword>
<dbReference type="GO" id="GO:0005125">
    <property type="term" value="F:cytokine activity"/>
    <property type="evidence" value="ECO:0007669"/>
    <property type="project" value="TreeGrafter"/>
</dbReference>
<keyword evidence="3 11" id="KW-0217">Developmental protein</keyword>
<keyword evidence="6 11" id="KW-0879">Wnt signaling pathway</keyword>
<dbReference type="CDD" id="cd19336">
    <property type="entry name" value="Wnt_Wnt4"/>
    <property type="match status" value="1"/>
</dbReference>
<dbReference type="GO" id="GO:0005109">
    <property type="term" value="F:frizzled binding"/>
    <property type="evidence" value="ECO:0007669"/>
    <property type="project" value="TreeGrafter"/>
</dbReference>
<keyword evidence="9" id="KW-0325">Glycoprotein</keyword>
<dbReference type="STRING" id="38772.ENSGAGP00000029732"/>
<evidence type="ECO:0000256" key="3">
    <source>
        <dbReference type="ARBA" id="ARBA00022473"/>
    </source>
</evidence>
<reference evidence="12" key="2">
    <citation type="submission" date="2025-08" db="UniProtKB">
        <authorList>
            <consortium name="Ensembl"/>
        </authorList>
    </citation>
    <scope>IDENTIFICATION</scope>
</reference>